<dbReference type="InterPro" id="IPR054099">
    <property type="entry name" value="PSII_PsbQ_pln"/>
</dbReference>
<dbReference type="GO" id="GO:0009654">
    <property type="term" value="C:photosystem II oxygen evolving complex"/>
    <property type="evidence" value="ECO:0007669"/>
    <property type="project" value="InterPro"/>
</dbReference>
<feature type="compositionally biased region" description="Polar residues" evidence="8">
    <location>
        <begin position="1"/>
        <end position="18"/>
    </location>
</feature>
<comment type="similarity">
    <text evidence="7">Belongs to the PsbQ family.</text>
</comment>
<sequence>MPTLANANPNTLFSSRISTPHKSRHRPHFPVITASLPIHRRHIATTLALVVGLQAATPLVALAQSWGTHSFIKERYFEPGLSAEEAVARIKQTAEGLHSIREMLETTSWRYVIFYIRLKSAYLSQDLKTAMTTLPQARRNDFVKTANELVDNMAELDYYVRTPKVYESYLYYEKTLKSIDDLVALLA</sequence>
<dbReference type="PANTHER" id="PTHR33399:SF5">
    <property type="entry name" value="PHOTOSYNTHETIC NDH SUBUNIT OF LUMENAL LOCATION 2, CHLOROPLASTIC"/>
    <property type="match status" value="1"/>
</dbReference>
<dbReference type="OrthoDB" id="1877844at2759"/>
<keyword evidence="6" id="KW-0472">Membrane</keyword>
<evidence type="ECO:0000256" key="1">
    <source>
        <dbReference type="ARBA" id="ARBA00004334"/>
    </source>
</evidence>
<dbReference type="Pfam" id="PF05757">
    <property type="entry name" value="PsbQ"/>
    <property type="match status" value="1"/>
</dbReference>
<comment type="subcellular location">
    <subcellularLocation>
        <location evidence="1">Plastid</location>
        <location evidence="1">Chloroplast thylakoid membrane</location>
    </subcellularLocation>
</comment>
<feature type="region of interest" description="Disordered" evidence="8">
    <location>
        <begin position="1"/>
        <end position="25"/>
    </location>
</feature>
<dbReference type="SUPFAM" id="SSF101112">
    <property type="entry name" value="Oxygen-evolving enhancer protein 3"/>
    <property type="match status" value="1"/>
</dbReference>
<dbReference type="GO" id="GO:0009535">
    <property type="term" value="C:chloroplast thylakoid membrane"/>
    <property type="evidence" value="ECO:0007669"/>
    <property type="project" value="UniProtKB-SubCell"/>
</dbReference>
<evidence type="ECO:0000313" key="10">
    <source>
        <dbReference type="Proteomes" id="UP000029981"/>
    </source>
</evidence>
<evidence type="ECO:0000256" key="5">
    <source>
        <dbReference type="ARBA" id="ARBA00023078"/>
    </source>
</evidence>
<evidence type="ECO:0000256" key="3">
    <source>
        <dbReference type="ARBA" id="ARBA00022640"/>
    </source>
</evidence>
<reference evidence="9 10" key="3">
    <citation type="journal article" date="2010" name="BMC Genomics">
        <title>Transcriptome sequencing and comparative analysis of cucumber flowers with different sex types.</title>
        <authorList>
            <person name="Guo S."/>
            <person name="Zheng Y."/>
            <person name="Joung J.G."/>
            <person name="Liu S."/>
            <person name="Zhang Z."/>
            <person name="Crasta O.R."/>
            <person name="Sobral B.W."/>
            <person name="Xu Y."/>
            <person name="Huang S."/>
            <person name="Fei Z."/>
        </authorList>
    </citation>
    <scope>NUCLEOTIDE SEQUENCE [LARGE SCALE GENOMIC DNA]</scope>
    <source>
        <strain evidence="10">cv. 9930</strain>
    </source>
</reference>
<keyword evidence="5" id="KW-0793">Thylakoid</keyword>
<evidence type="ECO:0000256" key="7">
    <source>
        <dbReference type="ARBA" id="ARBA00035649"/>
    </source>
</evidence>
<proteinExistence type="inferred from homology"/>
<dbReference type="AlphaFoldDB" id="A0A0A0L3W3"/>
<reference evidence="9 10" key="4">
    <citation type="journal article" date="2011" name="BMC Genomics">
        <title>RNA-Seq improves annotation of protein-coding genes in the cucumber genome.</title>
        <authorList>
            <person name="Li Z."/>
            <person name="Zhang Z."/>
            <person name="Yan P."/>
            <person name="Huang S."/>
            <person name="Fei Z."/>
            <person name="Lin K."/>
        </authorList>
    </citation>
    <scope>NUCLEOTIDE SEQUENCE [LARGE SCALE GENOMIC DNA]</scope>
    <source>
        <strain evidence="10">cv. 9930</strain>
    </source>
</reference>
<dbReference type="PANTHER" id="PTHR33399">
    <property type="entry name" value="OXYGEN-EVOLVING ENHANCER PROTEIN 3-1, CHLOROPLASTIC"/>
    <property type="match status" value="1"/>
</dbReference>
<keyword evidence="2" id="KW-0150">Chloroplast</keyword>
<reference evidence="9 10" key="1">
    <citation type="journal article" date="2009" name="Nat. Genet.">
        <title>The genome of the cucumber, Cucumis sativus L.</title>
        <authorList>
            <person name="Huang S."/>
            <person name="Li R."/>
            <person name="Zhang Z."/>
            <person name="Li L."/>
            <person name="Gu X."/>
            <person name="Fan W."/>
            <person name="Lucas W.J."/>
            <person name="Wang X."/>
            <person name="Xie B."/>
            <person name="Ni P."/>
            <person name="Ren Y."/>
            <person name="Zhu H."/>
            <person name="Li J."/>
            <person name="Lin K."/>
            <person name="Jin W."/>
            <person name="Fei Z."/>
            <person name="Li G."/>
            <person name="Staub J."/>
            <person name="Kilian A."/>
            <person name="van der Vossen E.A."/>
            <person name="Wu Y."/>
            <person name="Guo J."/>
            <person name="He J."/>
            <person name="Jia Z."/>
            <person name="Ren Y."/>
            <person name="Tian G."/>
            <person name="Lu Y."/>
            <person name="Ruan J."/>
            <person name="Qian W."/>
            <person name="Wang M."/>
            <person name="Huang Q."/>
            <person name="Li B."/>
            <person name="Xuan Z."/>
            <person name="Cao J."/>
            <person name="Asan"/>
            <person name="Wu Z."/>
            <person name="Zhang J."/>
            <person name="Cai Q."/>
            <person name="Bai Y."/>
            <person name="Zhao B."/>
            <person name="Han Y."/>
            <person name="Li Y."/>
            <person name="Li X."/>
            <person name="Wang S."/>
            <person name="Shi Q."/>
            <person name="Liu S."/>
            <person name="Cho W.K."/>
            <person name="Kim J.Y."/>
            <person name="Xu Y."/>
            <person name="Heller-Uszynska K."/>
            <person name="Miao H."/>
            <person name="Cheng Z."/>
            <person name="Zhang S."/>
            <person name="Wu J."/>
            <person name="Yang Y."/>
            <person name="Kang H."/>
            <person name="Li M."/>
            <person name="Liang H."/>
            <person name="Ren X."/>
            <person name="Shi Z."/>
            <person name="Wen M."/>
            <person name="Jian M."/>
            <person name="Yang H."/>
            <person name="Zhang G."/>
            <person name="Yang Z."/>
            <person name="Chen R."/>
            <person name="Liu S."/>
            <person name="Li J."/>
            <person name="Ma L."/>
            <person name="Liu H."/>
            <person name="Zhou Y."/>
            <person name="Zhao J."/>
            <person name="Fang X."/>
            <person name="Li G."/>
            <person name="Fang L."/>
            <person name="Li Y."/>
            <person name="Liu D."/>
            <person name="Zheng H."/>
            <person name="Zhang Y."/>
            <person name="Qin N."/>
            <person name="Li Z."/>
            <person name="Yang G."/>
            <person name="Yang S."/>
            <person name="Bolund L."/>
            <person name="Kristiansen K."/>
            <person name="Zheng H."/>
            <person name="Li S."/>
            <person name="Zhang X."/>
            <person name="Yang H."/>
            <person name="Wang J."/>
            <person name="Sun R."/>
            <person name="Zhang B."/>
            <person name="Jiang S."/>
            <person name="Wang J."/>
            <person name="Du Y."/>
            <person name="Li S."/>
        </authorList>
    </citation>
    <scope>NUCLEOTIDE SEQUENCE [LARGE SCALE GENOMIC DNA]</scope>
    <source>
        <strain evidence="10">cv. 9930</strain>
    </source>
</reference>
<dbReference type="GO" id="GO:0009507">
    <property type="term" value="C:chloroplast"/>
    <property type="evidence" value="ECO:0000318"/>
    <property type="project" value="GO_Central"/>
</dbReference>
<dbReference type="GO" id="GO:0009767">
    <property type="term" value="P:photosynthetic electron transport chain"/>
    <property type="evidence" value="ECO:0000318"/>
    <property type="project" value="GO_Central"/>
</dbReference>
<dbReference type="eggNOG" id="ENOG502RXRQ">
    <property type="taxonomic scope" value="Eukaryota"/>
</dbReference>
<dbReference type="EMBL" id="CM002924">
    <property type="protein sequence ID" value="KGN56433.1"/>
    <property type="molecule type" value="Genomic_DNA"/>
</dbReference>
<dbReference type="STRING" id="3659.A0A0A0L3W3"/>
<keyword evidence="10" id="KW-1185">Reference proteome</keyword>
<evidence type="ECO:0000256" key="2">
    <source>
        <dbReference type="ARBA" id="ARBA00022528"/>
    </source>
</evidence>
<evidence type="ECO:0000313" key="9">
    <source>
        <dbReference type="EMBL" id="KGN56433.1"/>
    </source>
</evidence>
<gene>
    <name evidence="9" type="ORF">Csa_3G119660</name>
</gene>
<dbReference type="KEGG" id="csv:101210810"/>
<accession>A0A0A0L3W3</accession>
<dbReference type="InterPro" id="IPR008797">
    <property type="entry name" value="PSII_PsbQ"/>
</dbReference>
<dbReference type="InterPro" id="IPR023222">
    <property type="entry name" value="PsbQ-like_dom_sf"/>
</dbReference>
<keyword evidence="3" id="KW-0934">Plastid</keyword>
<dbReference type="GO" id="GO:0005509">
    <property type="term" value="F:calcium ion binding"/>
    <property type="evidence" value="ECO:0007669"/>
    <property type="project" value="InterPro"/>
</dbReference>
<dbReference type="Gramene" id="KGN56433">
    <property type="protein sequence ID" value="KGN56433"/>
    <property type="gene ID" value="Csa_3G119660"/>
</dbReference>
<organism evidence="9 10">
    <name type="scientific">Cucumis sativus</name>
    <name type="common">Cucumber</name>
    <dbReference type="NCBI Taxonomy" id="3659"/>
    <lineage>
        <taxon>Eukaryota</taxon>
        <taxon>Viridiplantae</taxon>
        <taxon>Streptophyta</taxon>
        <taxon>Embryophyta</taxon>
        <taxon>Tracheophyta</taxon>
        <taxon>Spermatophyta</taxon>
        <taxon>Magnoliopsida</taxon>
        <taxon>eudicotyledons</taxon>
        <taxon>Gunneridae</taxon>
        <taxon>Pentapetalae</taxon>
        <taxon>rosids</taxon>
        <taxon>fabids</taxon>
        <taxon>Cucurbitales</taxon>
        <taxon>Cucurbitaceae</taxon>
        <taxon>Benincaseae</taxon>
        <taxon>Cucumis</taxon>
    </lineage>
</organism>
<evidence type="ECO:0000256" key="4">
    <source>
        <dbReference type="ARBA" id="ARBA00022946"/>
    </source>
</evidence>
<dbReference type="FunFam" id="1.20.120.290:FF:000002">
    <property type="entry name" value="Photosynthetic NDH subunit of lumenal location 2, chloroplastic"/>
    <property type="match status" value="1"/>
</dbReference>
<dbReference type="GO" id="GO:0019898">
    <property type="term" value="C:extrinsic component of membrane"/>
    <property type="evidence" value="ECO:0007669"/>
    <property type="project" value="InterPro"/>
</dbReference>
<name>A0A0A0L3W3_CUCSA</name>
<dbReference type="OMA" id="MALAENW"/>
<dbReference type="Gene3D" id="1.20.120.290">
    <property type="entry name" value="Oxygen-evolving enhancer protein 3 (PsbQ), four-helix up-down bundle"/>
    <property type="match status" value="1"/>
</dbReference>
<dbReference type="Proteomes" id="UP000029981">
    <property type="component" value="Chromosome 3"/>
</dbReference>
<reference evidence="9 10" key="2">
    <citation type="journal article" date="2009" name="PLoS ONE">
        <title>An integrated genetic and cytogenetic map of the cucumber genome.</title>
        <authorList>
            <person name="Ren Y."/>
            <person name="Zhang Z."/>
            <person name="Liu J."/>
            <person name="Staub J.E."/>
            <person name="Han Y."/>
            <person name="Cheng Z."/>
            <person name="Li X."/>
            <person name="Lu J."/>
            <person name="Miao H."/>
            <person name="Kang H."/>
            <person name="Xie B."/>
            <person name="Gu X."/>
            <person name="Wang X."/>
            <person name="Du Y."/>
            <person name="Jin W."/>
            <person name="Huang S."/>
        </authorList>
    </citation>
    <scope>NUCLEOTIDE SEQUENCE [LARGE SCALE GENOMIC DNA]</scope>
    <source>
        <strain evidence="10">cv. 9930</strain>
    </source>
</reference>
<keyword evidence="4" id="KW-0809">Transit peptide</keyword>
<evidence type="ECO:0000256" key="8">
    <source>
        <dbReference type="SAM" id="MobiDB-lite"/>
    </source>
</evidence>
<evidence type="ECO:0000256" key="6">
    <source>
        <dbReference type="ARBA" id="ARBA00023136"/>
    </source>
</evidence>
<protein>
    <submittedName>
        <fullName evidence="9">Uncharacterized protein</fullName>
    </submittedName>
</protein>